<comment type="cofactor">
    <cofactor evidence="1">
        <name>Zn(2+)</name>
        <dbReference type="ChEBI" id="CHEBI:29105"/>
    </cofactor>
</comment>
<evidence type="ECO:0000313" key="9">
    <source>
        <dbReference type="Proteomes" id="UP001337655"/>
    </source>
</evidence>
<evidence type="ECO:0000256" key="6">
    <source>
        <dbReference type="ARBA" id="ARBA00023027"/>
    </source>
</evidence>
<evidence type="ECO:0000256" key="3">
    <source>
        <dbReference type="ARBA" id="ARBA00022723"/>
    </source>
</evidence>
<dbReference type="GO" id="GO:0004022">
    <property type="term" value="F:alcohol dehydrogenase (NAD+) activity"/>
    <property type="evidence" value="ECO:0007669"/>
    <property type="project" value="TreeGrafter"/>
</dbReference>
<dbReference type="GeneID" id="89923690"/>
<dbReference type="SUPFAM" id="SSF51735">
    <property type="entry name" value="NAD(P)-binding Rossmann-fold domains"/>
    <property type="match status" value="1"/>
</dbReference>
<dbReference type="InterPro" id="IPR013149">
    <property type="entry name" value="ADH-like_C"/>
</dbReference>
<dbReference type="InterPro" id="IPR020843">
    <property type="entry name" value="ER"/>
</dbReference>
<organism evidence="8 9">
    <name type="scientific">Saxophila tyrrhenica</name>
    <dbReference type="NCBI Taxonomy" id="1690608"/>
    <lineage>
        <taxon>Eukaryota</taxon>
        <taxon>Fungi</taxon>
        <taxon>Dikarya</taxon>
        <taxon>Ascomycota</taxon>
        <taxon>Pezizomycotina</taxon>
        <taxon>Dothideomycetes</taxon>
        <taxon>Dothideomycetidae</taxon>
        <taxon>Mycosphaerellales</taxon>
        <taxon>Extremaceae</taxon>
        <taxon>Saxophila</taxon>
    </lineage>
</organism>
<dbReference type="AlphaFoldDB" id="A0AAV9PI86"/>
<dbReference type="Gene3D" id="3.40.50.720">
    <property type="entry name" value="NAD(P)-binding Rossmann-like Domain"/>
    <property type="match status" value="1"/>
</dbReference>
<dbReference type="EMBL" id="JAVRRT010000003">
    <property type="protein sequence ID" value="KAK5173662.1"/>
    <property type="molecule type" value="Genomic_DNA"/>
</dbReference>
<evidence type="ECO:0000256" key="1">
    <source>
        <dbReference type="ARBA" id="ARBA00001947"/>
    </source>
</evidence>
<evidence type="ECO:0000313" key="8">
    <source>
        <dbReference type="EMBL" id="KAK5173662.1"/>
    </source>
</evidence>
<comment type="similarity">
    <text evidence="2">Belongs to the zinc-containing alcohol dehydrogenase family.</text>
</comment>
<protein>
    <recommendedName>
        <fullName evidence="7">Enoyl reductase (ER) domain-containing protein</fullName>
    </recommendedName>
</protein>
<evidence type="ECO:0000259" key="7">
    <source>
        <dbReference type="SMART" id="SM00829"/>
    </source>
</evidence>
<reference evidence="8 9" key="1">
    <citation type="submission" date="2023-08" db="EMBL/GenBank/DDBJ databases">
        <title>Black Yeasts Isolated from many extreme environments.</title>
        <authorList>
            <person name="Coleine C."/>
            <person name="Stajich J.E."/>
            <person name="Selbmann L."/>
        </authorList>
    </citation>
    <scope>NUCLEOTIDE SEQUENCE [LARGE SCALE GENOMIC DNA]</scope>
    <source>
        <strain evidence="8 9">CCFEE 5935</strain>
    </source>
</reference>
<dbReference type="Pfam" id="PF00107">
    <property type="entry name" value="ADH_zinc_N"/>
    <property type="match status" value="1"/>
</dbReference>
<keyword evidence="6" id="KW-0520">NAD</keyword>
<keyword evidence="5" id="KW-0560">Oxidoreductase</keyword>
<dbReference type="FunFam" id="3.40.50.720:FF:000039">
    <property type="entry name" value="Alcohol dehydrogenase AdhP"/>
    <property type="match status" value="1"/>
</dbReference>
<accession>A0AAV9PI86</accession>
<keyword evidence="9" id="KW-1185">Reference proteome</keyword>
<dbReference type="Gene3D" id="3.90.180.10">
    <property type="entry name" value="Medium-chain alcohol dehydrogenases, catalytic domain"/>
    <property type="match status" value="1"/>
</dbReference>
<dbReference type="GO" id="GO:0046872">
    <property type="term" value="F:metal ion binding"/>
    <property type="evidence" value="ECO:0007669"/>
    <property type="project" value="UniProtKB-KW"/>
</dbReference>
<comment type="caution">
    <text evidence="8">The sequence shown here is derived from an EMBL/GenBank/DDBJ whole genome shotgun (WGS) entry which is preliminary data.</text>
</comment>
<dbReference type="Proteomes" id="UP001337655">
    <property type="component" value="Unassembled WGS sequence"/>
</dbReference>
<dbReference type="PANTHER" id="PTHR42940">
    <property type="entry name" value="ALCOHOL DEHYDROGENASE 1-RELATED"/>
    <property type="match status" value="1"/>
</dbReference>
<keyword evidence="3" id="KW-0479">Metal-binding</keyword>
<dbReference type="Pfam" id="PF08240">
    <property type="entry name" value="ADH_N"/>
    <property type="match status" value="1"/>
</dbReference>
<name>A0AAV9PI86_9PEZI</name>
<sequence>MGVENLPKKMKAIQVVEFNKPYQINEVKVPTELQPPDILVKVAVASNCHTDGMVQQGVMSGPLPQIASHEGAGTIVALGSLAAERGFKEGMRVMCGIPLHPCGQCHDCLGPESRRQYCGNIDGHIGVTTDGCFAEYVRADSASSTPLPDEVTFMSAAPLACAGRTVWRGVLQTGLKSGEWVCLVGSGGGLGHLGIQFAKALGLKVIGIDARDEGLELSKHYGADVVIDARKGKDEVVKQVQEVTGGDGADSSVVLSDHKDATSIACGCTKMHGVAVQIAQPDDIIIPFKEIIFRDIKIHGSLVCSQEESKSMLETIAKHGITVTTNPFKGLDKIEELVEMVHGGKIKGKAAIIIDQAQVDHEKTIGAKY</sequence>
<evidence type="ECO:0000256" key="2">
    <source>
        <dbReference type="ARBA" id="ARBA00008072"/>
    </source>
</evidence>
<evidence type="ECO:0000256" key="4">
    <source>
        <dbReference type="ARBA" id="ARBA00022833"/>
    </source>
</evidence>
<proteinExistence type="inferred from homology"/>
<dbReference type="RefSeq" id="XP_064662357.1">
    <property type="nucleotide sequence ID" value="XM_064799602.1"/>
</dbReference>
<gene>
    <name evidence="8" type="ORF">LTR77_002343</name>
</gene>
<dbReference type="GO" id="GO:0005737">
    <property type="term" value="C:cytoplasm"/>
    <property type="evidence" value="ECO:0007669"/>
    <property type="project" value="TreeGrafter"/>
</dbReference>
<dbReference type="SMART" id="SM00829">
    <property type="entry name" value="PKS_ER"/>
    <property type="match status" value="1"/>
</dbReference>
<keyword evidence="4" id="KW-0862">Zinc</keyword>
<feature type="domain" description="Enoyl reductase (ER)" evidence="7">
    <location>
        <begin position="11"/>
        <end position="352"/>
    </location>
</feature>
<dbReference type="PANTHER" id="PTHR42940:SF8">
    <property type="entry name" value="VACUOLAR PROTEIN SORTING-ASSOCIATED PROTEIN 11"/>
    <property type="match status" value="1"/>
</dbReference>
<dbReference type="InterPro" id="IPR013154">
    <property type="entry name" value="ADH-like_N"/>
</dbReference>
<evidence type="ECO:0000256" key="5">
    <source>
        <dbReference type="ARBA" id="ARBA00023002"/>
    </source>
</evidence>
<dbReference type="InterPro" id="IPR036291">
    <property type="entry name" value="NAD(P)-bd_dom_sf"/>
</dbReference>
<dbReference type="InterPro" id="IPR011032">
    <property type="entry name" value="GroES-like_sf"/>
</dbReference>
<dbReference type="SUPFAM" id="SSF50129">
    <property type="entry name" value="GroES-like"/>
    <property type="match status" value="1"/>
</dbReference>